<dbReference type="PRINTS" id="PR01036">
    <property type="entry name" value="TCRTETB"/>
</dbReference>
<protein>
    <submittedName>
        <fullName evidence="7">EmrB/QacA subfamily drug resistance transporter</fullName>
    </submittedName>
</protein>
<sequence>MTEERTRFSRRQTLILGSLLATTIMFTIDITIVTVALPEIGDALDGATIGSLQWVIIGYTVTFGSLLLICGSLSDALGVRRMFLAGTVGFAVFSLACGLAPTMLWLNVARALQGVAAAVMFAVIMPLLARTFDESVRARAIGYWSGVVGVSGVLAPAVGGLLVDAAGWRWMFLINLPVAVIAVALIWFTVDDDGGSRPFSFGSFDVLGAVLLAGALTAVNLGVVWAQSDGWLAGSTLGGLGVFIVLIAVFAAWESRASNPLVDLRLPTNRVFGGVSALALLNRVATVGAAVYLVILLQDGYGYSAAATGLLLLPLGLATMVASIWAGRAQDRLAASTILAIGFGGLVVGSALLSWQVGAQHAPAVLIPAMIVWGAANGLANAPIMAVTTASVPIERVGMATGLVNSFFPIGAGLGTAVLGSVFAGGVGDGSRASMAGATSTVYAVVCGLMVVAVAVALTLSPRVRRPARAGVRA</sequence>
<evidence type="ECO:0000256" key="1">
    <source>
        <dbReference type="ARBA" id="ARBA00004651"/>
    </source>
</evidence>
<keyword evidence="3 5" id="KW-1133">Transmembrane helix</keyword>
<accession>A0A840F1P8</accession>
<reference evidence="7 8" key="1">
    <citation type="submission" date="2020-08" db="EMBL/GenBank/DDBJ databases">
        <title>Sequencing the genomes of 1000 actinobacteria strains.</title>
        <authorList>
            <person name="Klenk H.-P."/>
        </authorList>
    </citation>
    <scope>NUCLEOTIDE SEQUENCE [LARGE SCALE GENOMIC DNA]</scope>
    <source>
        <strain evidence="7 8">DSM 45298</strain>
    </source>
</reference>
<comment type="caution">
    <text evidence="7">The sequence shown here is derived from an EMBL/GenBank/DDBJ whole genome shotgun (WGS) entry which is preliminary data.</text>
</comment>
<dbReference type="Proteomes" id="UP000551501">
    <property type="component" value="Unassembled WGS sequence"/>
</dbReference>
<dbReference type="PROSITE" id="PS50850">
    <property type="entry name" value="MFS"/>
    <property type="match status" value="1"/>
</dbReference>
<feature type="transmembrane region" description="Helical" evidence="5">
    <location>
        <begin position="440"/>
        <end position="460"/>
    </location>
</feature>
<dbReference type="InterPro" id="IPR036259">
    <property type="entry name" value="MFS_trans_sf"/>
</dbReference>
<feature type="transmembrane region" description="Helical" evidence="5">
    <location>
        <begin position="231"/>
        <end position="253"/>
    </location>
</feature>
<dbReference type="Pfam" id="PF07690">
    <property type="entry name" value="MFS_1"/>
    <property type="match status" value="1"/>
</dbReference>
<feature type="transmembrane region" description="Helical" evidence="5">
    <location>
        <begin position="407"/>
        <end position="428"/>
    </location>
</feature>
<dbReference type="RefSeq" id="WP_183372620.1">
    <property type="nucleotide sequence ID" value="NZ_BAABHL010000001.1"/>
</dbReference>
<dbReference type="PANTHER" id="PTHR42718:SF49">
    <property type="entry name" value="EXPORT PROTEIN"/>
    <property type="match status" value="1"/>
</dbReference>
<organism evidence="7 8">
    <name type="scientific">Gordonia humi</name>
    <dbReference type="NCBI Taxonomy" id="686429"/>
    <lineage>
        <taxon>Bacteria</taxon>
        <taxon>Bacillati</taxon>
        <taxon>Actinomycetota</taxon>
        <taxon>Actinomycetes</taxon>
        <taxon>Mycobacteriales</taxon>
        <taxon>Gordoniaceae</taxon>
        <taxon>Gordonia</taxon>
    </lineage>
</organism>
<feature type="transmembrane region" description="Helical" evidence="5">
    <location>
        <begin position="49"/>
        <end position="70"/>
    </location>
</feature>
<evidence type="ECO:0000313" key="8">
    <source>
        <dbReference type="Proteomes" id="UP000551501"/>
    </source>
</evidence>
<keyword evidence="8" id="KW-1185">Reference proteome</keyword>
<dbReference type="Gene3D" id="1.20.1720.10">
    <property type="entry name" value="Multidrug resistance protein D"/>
    <property type="match status" value="1"/>
</dbReference>
<evidence type="ECO:0000256" key="4">
    <source>
        <dbReference type="ARBA" id="ARBA00023136"/>
    </source>
</evidence>
<feature type="transmembrane region" description="Helical" evidence="5">
    <location>
        <begin position="274"/>
        <end position="295"/>
    </location>
</feature>
<dbReference type="InterPro" id="IPR011701">
    <property type="entry name" value="MFS"/>
</dbReference>
<evidence type="ECO:0000256" key="5">
    <source>
        <dbReference type="SAM" id="Phobius"/>
    </source>
</evidence>
<feature type="transmembrane region" description="Helical" evidence="5">
    <location>
        <begin position="168"/>
        <end position="190"/>
    </location>
</feature>
<feature type="transmembrane region" description="Helical" evidence="5">
    <location>
        <begin position="82"/>
        <end position="105"/>
    </location>
</feature>
<dbReference type="Gene3D" id="1.20.1250.20">
    <property type="entry name" value="MFS general substrate transporter like domains"/>
    <property type="match status" value="1"/>
</dbReference>
<feature type="transmembrane region" description="Helical" evidence="5">
    <location>
        <begin position="111"/>
        <end position="129"/>
    </location>
</feature>
<gene>
    <name evidence="7" type="ORF">BKA16_004353</name>
</gene>
<dbReference type="GO" id="GO:0005886">
    <property type="term" value="C:plasma membrane"/>
    <property type="evidence" value="ECO:0007669"/>
    <property type="project" value="UniProtKB-SubCell"/>
</dbReference>
<dbReference type="GO" id="GO:0022857">
    <property type="term" value="F:transmembrane transporter activity"/>
    <property type="evidence" value="ECO:0007669"/>
    <property type="project" value="InterPro"/>
</dbReference>
<feature type="transmembrane region" description="Helical" evidence="5">
    <location>
        <begin position="333"/>
        <end position="353"/>
    </location>
</feature>
<dbReference type="SUPFAM" id="SSF103473">
    <property type="entry name" value="MFS general substrate transporter"/>
    <property type="match status" value="1"/>
</dbReference>
<dbReference type="EMBL" id="JACIFP010000001">
    <property type="protein sequence ID" value="MBB4137801.1"/>
    <property type="molecule type" value="Genomic_DNA"/>
</dbReference>
<dbReference type="CDD" id="cd17321">
    <property type="entry name" value="MFS_MMR_MDR_like"/>
    <property type="match status" value="1"/>
</dbReference>
<comment type="subcellular location">
    <subcellularLocation>
        <location evidence="1">Cell membrane</location>
        <topology evidence="1">Multi-pass membrane protein</topology>
    </subcellularLocation>
</comment>
<feature type="transmembrane region" description="Helical" evidence="5">
    <location>
        <begin position="12"/>
        <end position="37"/>
    </location>
</feature>
<evidence type="ECO:0000256" key="2">
    <source>
        <dbReference type="ARBA" id="ARBA00022692"/>
    </source>
</evidence>
<name>A0A840F1P8_9ACTN</name>
<dbReference type="AlphaFoldDB" id="A0A840F1P8"/>
<keyword evidence="2 5" id="KW-0812">Transmembrane</keyword>
<feature type="transmembrane region" description="Helical" evidence="5">
    <location>
        <begin position="202"/>
        <end position="225"/>
    </location>
</feature>
<proteinExistence type="predicted"/>
<keyword evidence="4 5" id="KW-0472">Membrane</keyword>
<dbReference type="InterPro" id="IPR020846">
    <property type="entry name" value="MFS_dom"/>
</dbReference>
<dbReference type="PANTHER" id="PTHR42718">
    <property type="entry name" value="MAJOR FACILITATOR SUPERFAMILY MULTIDRUG TRANSPORTER MFSC"/>
    <property type="match status" value="1"/>
</dbReference>
<feature type="domain" description="Major facilitator superfamily (MFS) profile" evidence="6">
    <location>
        <begin position="15"/>
        <end position="465"/>
    </location>
</feature>
<feature type="transmembrane region" description="Helical" evidence="5">
    <location>
        <begin position="141"/>
        <end position="162"/>
    </location>
</feature>
<feature type="transmembrane region" description="Helical" evidence="5">
    <location>
        <begin position="301"/>
        <end position="326"/>
    </location>
</feature>
<evidence type="ECO:0000256" key="3">
    <source>
        <dbReference type="ARBA" id="ARBA00022989"/>
    </source>
</evidence>
<evidence type="ECO:0000313" key="7">
    <source>
        <dbReference type="EMBL" id="MBB4137801.1"/>
    </source>
</evidence>
<feature type="transmembrane region" description="Helical" evidence="5">
    <location>
        <begin position="365"/>
        <end position="387"/>
    </location>
</feature>
<evidence type="ECO:0000259" key="6">
    <source>
        <dbReference type="PROSITE" id="PS50850"/>
    </source>
</evidence>